<dbReference type="Gramene" id="OPUNC09G07220.1">
    <property type="protein sequence ID" value="OPUNC09G07220.1"/>
    <property type="gene ID" value="OPUNC09G07220"/>
</dbReference>
<organism evidence="1">
    <name type="scientific">Oryza punctata</name>
    <name type="common">Red rice</name>
    <dbReference type="NCBI Taxonomy" id="4537"/>
    <lineage>
        <taxon>Eukaryota</taxon>
        <taxon>Viridiplantae</taxon>
        <taxon>Streptophyta</taxon>
        <taxon>Embryophyta</taxon>
        <taxon>Tracheophyta</taxon>
        <taxon>Spermatophyta</taxon>
        <taxon>Magnoliopsida</taxon>
        <taxon>Liliopsida</taxon>
        <taxon>Poales</taxon>
        <taxon>Poaceae</taxon>
        <taxon>BOP clade</taxon>
        <taxon>Oryzoideae</taxon>
        <taxon>Oryzeae</taxon>
        <taxon>Oryzinae</taxon>
        <taxon>Oryza</taxon>
    </lineage>
</organism>
<dbReference type="EnsemblPlants" id="OPUNC09G07220.1">
    <property type="protein sequence ID" value="OPUNC09G07220.1"/>
    <property type="gene ID" value="OPUNC09G07220"/>
</dbReference>
<dbReference type="AlphaFoldDB" id="A0A0E0M0P2"/>
<name>A0A0E0M0P2_ORYPU</name>
<protein>
    <submittedName>
        <fullName evidence="1">Uncharacterized protein</fullName>
    </submittedName>
</protein>
<sequence length="60" mass="6270">MWVPRGVGPTVSEGNSKIALEAKSKSLPRIFGGDSRSSKEDPGSSISVLCRVGSCLPKPL</sequence>
<keyword evidence="2" id="KW-1185">Reference proteome</keyword>
<dbReference type="Proteomes" id="UP000026962">
    <property type="component" value="Chromosome 9"/>
</dbReference>
<reference evidence="1" key="2">
    <citation type="submission" date="2018-05" db="EMBL/GenBank/DDBJ databases">
        <title>OpunRS2 (Oryza punctata Reference Sequence Version 2).</title>
        <authorList>
            <person name="Zhang J."/>
            <person name="Kudrna D."/>
            <person name="Lee S."/>
            <person name="Talag J."/>
            <person name="Welchert J."/>
            <person name="Wing R.A."/>
        </authorList>
    </citation>
    <scope>NUCLEOTIDE SEQUENCE [LARGE SCALE GENOMIC DNA]</scope>
</reference>
<reference evidence="1" key="1">
    <citation type="submission" date="2015-04" db="UniProtKB">
        <authorList>
            <consortium name="EnsemblPlants"/>
        </authorList>
    </citation>
    <scope>IDENTIFICATION</scope>
</reference>
<accession>A0A0E0M0P2</accession>
<proteinExistence type="predicted"/>
<evidence type="ECO:0000313" key="2">
    <source>
        <dbReference type="Proteomes" id="UP000026962"/>
    </source>
</evidence>
<evidence type="ECO:0000313" key="1">
    <source>
        <dbReference type="EnsemblPlants" id="OPUNC09G07220.1"/>
    </source>
</evidence>
<dbReference type="HOGENOM" id="CLU_2945789_0_0_1"/>